<evidence type="ECO:0000313" key="2">
    <source>
        <dbReference type="Proteomes" id="UP000242469"/>
    </source>
</evidence>
<name>A0A1H3X948_9GAMM</name>
<protein>
    <submittedName>
        <fullName evidence="1">Uncharacterized protein</fullName>
    </submittedName>
</protein>
<dbReference type="AlphaFoldDB" id="A0A1H3X948"/>
<dbReference type="OrthoDB" id="5919075at2"/>
<dbReference type="EMBL" id="FNRJ01000001">
    <property type="protein sequence ID" value="SDZ95879.1"/>
    <property type="molecule type" value="Genomic_DNA"/>
</dbReference>
<gene>
    <name evidence="1" type="ORF">SAMN02745729_10180</name>
</gene>
<dbReference type="Proteomes" id="UP000242469">
    <property type="component" value="Unassembled WGS sequence"/>
</dbReference>
<accession>A0A1H3X948</accession>
<dbReference type="RefSeq" id="WP_139253862.1">
    <property type="nucleotide sequence ID" value="NZ_FNRJ01000001.1"/>
</dbReference>
<dbReference type="STRING" id="1122198.SAMN02745729_10180"/>
<sequence length="175" mass="19908">MNPMTQYPPRPTLTDDLLKSVVNEFLFEHPDFTAKLGSDGADDIVSESADDIVSEYSLGTDGFELCKRLEKYCSWDTDREDMEVFDELDCYARQMLKEAEQKWIRQNNIQPPYANGTRVKVTSGPRGIGTIDKVCDHSPGCFLIAPANPSEFERSHSTRWLVRFEHVQPVDEAEA</sequence>
<keyword evidence="2" id="KW-1185">Reference proteome</keyword>
<evidence type="ECO:0000313" key="1">
    <source>
        <dbReference type="EMBL" id="SDZ95879.1"/>
    </source>
</evidence>
<reference evidence="2" key="1">
    <citation type="submission" date="2016-10" db="EMBL/GenBank/DDBJ databases">
        <authorList>
            <person name="Varghese N."/>
            <person name="Submissions S."/>
        </authorList>
    </citation>
    <scope>NUCLEOTIDE SEQUENCE [LARGE SCALE GENOMIC DNA]</scope>
    <source>
        <strain evidence="2">DSM 11526</strain>
    </source>
</reference>
<proteinExistence type="predicted"/>
<organism evidence="1 2">
    <name type="scientific">Marinobacterium iners DSM 11526</name>
    <dbReference type="NCBI Taxonomy" id="1122198"/>
    <lineage>
        <taxon>Bacteria</taxon>
        <taxon>Pseudomonadati</taxon>
        <taxon>Pseudomonadota</taxon>
        <taxon>Gammaproteobacteria</taxon>
        <taxon>Oceanospirillales</taxon>
        <taxon>Oceanospirillaceae</taxon>
        <taxon>Marinobacterium</taxon>
    </lineage>
</organism>